<reference evidence="9" key="2">
    <citation type="submission" date="2025-08" db="UniProtKB">
        <authorList>
            <consortium name="Ensembl"/>
        </authorList>
    </citation>
    <scope>IDENTIFICATION</scope>
</reference>
<evidence type="ECO:0000313" key="9">
    <source>
        <dbReference type="Ensembl" id="ENSHHUP00000089258.1"/>
    </source>
</evidence>
<evidence type="ECO:0000256" key="4">
    <source>
        <dbReference type="ARBA" id="ARBA00022707"/>
    </source>
</evidence>
<evidence type="ECO:0000256" key="2">
    <source>
        <dbReference type="ARBA" id="ARBA00006390"/>
    </source>
</evidence>
<reference evidence="10" key="1">
    <citation type="submission" date="2018-06" db="EMBL/GenBank/DDBJ databases">
        <title>Genome assembly of Danube salmon.</title>
        <authorList>
            <person name="Macqueen D.J."/>
            <person name="Gundappa M.K."/>
        </authorList>
    </citation>
    <scope>NUCLEOTIDE SEQUENCE [LARGE SCALE GENOMIC DNA]</scope>
</reference>
<keyword evidence="10" id="KW-1185">Reference proteome</keyword>
<keyword evidence="4" id="KW-0519">Myristate</keyword>
<dbReference type="PANTHER" id="PTHR17601:SF1">
    <property type="entry name" value="RAFTLIN-2"/>
    <property type="match status" value="1"/>
</dbReference>
<evidence type="ECO:0000313" key="10">
    <source>
        <dbReference type="Proteomes" id="UP000314982"/>
    </source>
</evidence>
<comment type="subcellular location">
    <subcellularLocation>
        <location evidence="1">Cell membrane</location>
        <topology evidence="1">Lipid-anchor</topology>
    </subcellularLocation>
</comment>
<dbReference type="InterPro" id="IPR036397">
    <property type="entry name" value="RNaseH_sf"/>
</dbReference>
<organism evidence="9 10">
    <name type="scientific">Hucho hucho</name>
    <name type="common">huchen</name>
    <dbReference type="NCBI Taxonomy" id="62062"/>
    <lineage>
        <taxon>Eukaryota</taxon>
        <taxon>Metazoa</taxon>
        <taxon>Chordata</taxon>
        <taxon>Craniata</taxon>
        <taxon>Vertebrata</taxon>
        <taxon>Euteleostomi</taxon>
        <taxon>Actinopterygii</taxon>
        <taxon>Neopterygii</taxon>
        <taxon>Teleostei</taxon>
        <taxon>Protacanthopterygii</taxon>
        <taxon>Salmoniformes</taxon>
        <taxon>Salmonidae</taxon>
        <taxon>Salmoninae</taxon>
        <taxon>Hucho</taxon>
    </lineage>
</organism>
<dbReference type="Proteomes" id="UP000314982">
    <property type="component" value="Unassembled WGS sequence"/>
</dbReference>
<evidence type="ECO:0000256" key="1">
    <source>
        <dbReference type="ARBA" id="ARBA00004193"/>
    </source>
</evidence>
<keyword evidence="5" id="KW-0472">Membrane</keyword>
<proteinExistence type="inferred from homology"/>
<evidence type="ECO:0000256" key="8">
    <source>
        <dbReference type="SAM" id="MobiDB-lite"/>
    </source>
</evidence>
<keyword evidence="3" id="KW-1003">Cell membrane</keyword>
<evidence type="ECO:0000256" key="7">
    <source>
        <dbReference type="ARBA" id="ARBA00023288"/>
    </source>
</evidence>
<dbReference type="AlphaFoldDB" id="A0A4W5RT70"/>
<feature type="region of interest" description="Disordered" evidence="8">
    <location>
        <begin position="1"/>
        <end position="20"/>
    </location>
</feature>
<comment type="similarity">
    <text evidence="2">Belongs to the raftlin family.</text>
</comment>
<dbReference type="Pfam" id="PF15250">
    <property type="entry name" value="Raftlin"/>
    <property type="match status" value="2"/>
</dbReference>
<sequence length="396" mass="43964">MGCGLRKLEDPEDSSPGKIYSTLKRPQVETKTDTVYEYVLLDFSLEGSRPTVQYMSSLCELPQALQPYYIQGYVLTTLHPIILSGGRTRSLPFSLLYRAILTRPRPREDILLPHVVPFLQAHPDMTLQHDNATSHTARSVRDFLQDRNVTYLSPSLLPPPLSDLRLLVFFHTWAPGCAPLDALACQYHQGALSMRVSRKGQMISSLEADWLELTAAYYRKGWSLVDSFVYWDTPKGEPVPRSLEGLFVYEERSTAPPANDTIVVEQWTIIEGSDVKTDYGPLLHTLAEFGWLLTCVLPTHIIRHDSDGNLATKHVVFLQRPIKTSSIPQRNHNGVSTRSVSRGVGSPLTHPNVELPPTAGGIGGFPVFGGGYPSTVSHLEEGGFEHDDGAAEVTCM</sequence>
<dbReference type="STRING" id="62062.ENSHHUP00000089258"/>
<evidence type="ECO:0000256" key="5">
    <source>
        <dbReference type="ARBA" id="ARBA00023136"/>
    </source>
</evidence>
<dbReference type="PANTHER" id="PTHR17601">
    <property type="entry name" value="RAFTLIN-RELATED"/>
    <property type="match status" value="1"/>
</dbReference>
<keyword evidence="7" id="KW-0449">Lipoprotein</keyword>
<dbReference type="Ensembl" id="ENSHHUT00000092026.1">
    <property type="protein sequence ID" value="ENSHHUP00000089258.1"/>
    <property type="gene ID" value="ENSHHUG00000051539.1"/>
</dbReference>
<evidence type="ECO:0000256" key="6">
    <source>
        <dbReference type="ARBA" id="ARBA00023139"/>
    </source>
</evidence>
<protein>
    <submittedName>
        <fullName evidence="9">Raftlin family member 2</fullName>
    </submittedName>
</protein>
<reference evidence="9" key="3">
    <citation type="submission" date="2025-09" db="UniProtKB">
        <authorList>
            <consortium name="Ensembl"/>
        </authorList>
    </citation>
    <scope>IDENTIFICATION</scope>
</reference>
<dbReference type="GeneTree" id="ENSGT00530000063609"/>
<dbReference type="InterPro" id="IPR028169">
    <property type="entry name" value="Raftlin"/>
</dbReference>
<evidence type="ECO:0000256" key="3">
    <source>
        <dbReference type="ARBA" id="ARBA00022475"/>
    </source>
</evidence>
<dbReference type="Gene3D" id="3.30.420.10">
    <property type="entry name" value="Ribonuclease H-like superfamily/Ribonuclease H"/>
    <property type="match status" value="1"/>
</dbReference>
<keyword evidence="6" id="KW-0564">Palmitate</keyword>
<dbReference type="GO" id="GO:0003676">
    <property type="term" value="F:nucleic acid binding"/>
    <property type="evidence" value="ECO:0007669"/>
    <property type="project" value="InterPro"/>
</dbReference>
<accession>A0A4W5RT70</accession>
<dbReference type="GO" id="GO:0005886">
    <property type="term" value="C:plasma membrane"/>
    <property type="evidence" value="ECO:0007669"/>
    <property type="project" value="UniProtKB-SubCell"/>
</dbReference>
<name>A0A4W5RT70_9TELE</name>